<sequence>MKRVLVVTSKRLESAVKAMLKPPEGYSVEVWGLPVDVVALLRPRSLKELLRLEERKRGTPLSSFDYVLVSGAIPGDLSEVGEGLGAKIYKGTKTLSDFEVMIKNLNAVEKYLSPSEPLDEVLSELKLKELREFIETYVPEEYVVVGGLKVPLRPPPALLAAEVLDNEDVESQLLKASEVADMVIVGSTSTSPDPEKARRLVELARRYFHTVGFDSMFVKEMKAVDADLILSLERSKLEELEPSDDKAFVVIPGDVKRNYWPNNAEEKVESLLSNLKVAQERGFEKVIVDPVLSPFPHTLESFVALREISKKVKAPIMLGLSNFVELVDADSPGQLAALTSLALEGGASLLMVTEHSDKCKGAWSEAKAAAIMTSYALYKSTLPKDLGLDLLILKEKRIRREKVSVENKREIEVRDVKFKLENTVVRIWVEGDEVRASVEPHGVWLRGDAYLIGKTIIAEGLVKEPSHALYLGWELQKAHLAAKLNKSYVQDEELRFEPPREKLRGLREGEGDAS</sequence>
<evidence type="ECO:0000313" key="2">
    <source>
        <dbReference type="EMBL" id="ABU82056.1"/>
    </source>
</evidence>
<dbReference type="Proteomes" id="UP000000262">
    <property type="component" value="Chromosome"/>
</dbReference>
<dbReference type="InterPro" id="IPR025595">
    <property type="entry name" value="PterinBD-DUF4346"/>
</dbReference>
<evidence type="ECO:0000313" key="3">
    <source>
        <dbReference type="Proteomes" id="UP000000262"/>
    </source>
</evidence>
<dbReference type="Pfam" id="PF14251">
    <property type="entry name" value="PterinBD-DUF4346"/>
    <property type="match status" value="1"/>
</dbReference>
<dbReference type="AlphaFoldDB" id="A8AAV4"/>
<dbReference type="eggNOG" id="arCOG01978">
    <property type="taxonomic scope" value="Archaea"/>
</dbReference>
<dbReference type="PROSITE" id="PS50972">
    <property type="entry name" value="PTERIN_BINDING"/>
    <property type="match status" value="1"/>
</dbReference>
<dbReference type="SUPFAM" id="SSF51717">
    <property type="entry name" value="Dihydropteroate synthetase-like"/>
    <property type="match status" value="1"/>
</dbReference>
<dbReference type="InterPro" id="IPR011005">
    <property type="entry name" value="Dihydropteroate_synth-like_sf"/>
</dbReference>
<name>A8AAV4_IGNH4</name>
<feature type="domain" description="Pterin-binding" evidence="1">
    <location>
        <begin position="99"/>
        <end position="373"/>
    </location>
</feature>
<dbReference type="OrthoDB" id="70327at2157"/>
<dbReference type="GO" id="GO:0042558">
    <property type="term" value="P:pteridine-containing compound metabolic process"/>
    <property type="evidence" value="ECO:0007669"/>
    <property type="project" value="InterPro"/>
</dbReference>
<dbReference type="NCBIfam" id="TIGR00284">
    <property type="entry name" value="dihydropteroate synthase-like protein"/>
    <property type="match status" value="1"/>
</dbReference>
<accession>A8AAV4</accession>
<dbReference type="InterPro" id="IPR005236">
    <property type="entry name" value="Dihydropt_synth"/>
</dbReference>
<dbReference type="Gene3D" id="3.20.20.20">
    <property type="entry name" value="Dihydropteroate synthase-like"/>
    <property type="match status" value="1"/>
</dbReference>
<dbReference type="GeneID" id="5562241"/>
<protein>
    <submittedName>
        <fullName evidence="2">Dihydropteroate synthase-related protein</fullName>
    </submittedName>
</protein>
<reference evidence="2 3" key="1">
    <citation type="journal article" date="2008" name="Genome Biol.">
        <title>A genomic analysis of the archaeal system Ignicoccus hospitalis-Nanoarchaeum equitans.</title>
        <authorList>
            <person name="Podar M."/>
            <person name="Anderson I."/>
            <person name="Makarova K.S."/>
            <person name="Elkins J.G."/>
            <person name="Ivanova N."/>
            <person name="Wall M.A."/>
            <person name="Lykidis A."/>
            <person name="Mavromatis K."/>
            <person name="Sun H."/>
            <person name="Hudson M.E."/>
            <person name="Chen W."/>
            <person name="Deciu C."/>
            <person name="Hutchison D."/>
            <person name="Eads J.R."/>
            <person name="Anderson A."/>
            <person name="Fernandes F."/>
            <person name="Szeto E."/>
            <person name="Lapidus A."/>
            <person name="Kyrpides N.C."/>
            <person name="Saier M.H.Jr."/>
            <person name="Richardson P.M."/>
            <person name="Rachel R."/>
            <person name="Huber H."/>
            <person name="Eisen J.A."/>
            <person name="Koonin E.V."/>
            <person name="Keller M."/>
            <person name="Stetter K.O."/>
        </authorList>
    </citation>
    <scope>NUCLEOTIDE SEQUENCE [LARGE SCALE GENOMIC DNA]</scope>
    <source>
        <strain evidence="3">KIN4/I / DSM 18386 / JCM 14125</strain>
    </source>
</reference>
<dbReference type="HOGENOM" id="CLU_041129_0_0_2"/>
<gene>
    <name evidence="2" type="ordered locus">Igni_0874</name>
</gene>
<dbReference type="STRING" id="453591.Igni_0874"/>
<dbReference type="KEGG" id="iho:Igni_0874"/>
<dbReference type="InterPro" id="IPR000489">
    <property type="entry name" value="Pterin-binding_dom"/>
</dbReference>
<keyword evidence="3" id="KW-1185">Reference proteome</keyword>
<evidence type="ECO:0000259" key="1">
    <source>
        <dbReference type="PROSITE" id="PS50972"/>
    </source>
</evidence>
<dbReference type="EMBL" id="CP000816">
    <property type="protein sequence ID" value="ABU82056.1"/>
    <property type="molecule type" value="Genomic_DNA"/>
</dbReference>
<dbReference type="RefSeq" id="WP_012123020.1">
    <property type="nucleotide sequence ID" value="NC_009776.1"/>
</dbReference>
<proteinExistence type="predicted"/>
<dbReference type="PhylomeDB" id="A8AAV4"/>
<organism evidence="2 3">
    <name type="scientific">Ignicoccus hospitalis (strain KIN4/I / DSM 18386 / JCM 14125)</name>
    <dbReference type="NCBI Taxonomy" id="453591"/>
    <lineage>
        <taxon>Archaea</taxon>
        <taxon>Thermoproteota</taxon>
        <taxon>Thermoprotei</taxon>
        <taxon>Desulfurococcales</taxon>
        <taxon>Desulfurococcaceae</taxon>
        <taxon>Ignicoccus</taxon>
    </lineage>
</organism>